<feature type="signal peptide" evidence="2">
    <location>
        <begin position="1"/>
        <end position="23"/>
    </location>
</feature>
<name>A0A0D1K7Q9_9SPHN</name>
<dbReference type="InterPro" id="IPR011486">
    <property type="entry name" value="BBP2"/>
</dbReference>
<feature type="region of interest" description="Disordered" evidence="1">
    <location>
        <begin position="27"/>
        <end position="61"/>
    </location>
</feature>
<keyword evidence="2" id="KW-0732">Signal</keyword>
<gene>
    <name evidence="3" type="ORF">SR41_03545</name>
</gene>
<evidence type="ECO:0008006" key="5">
    <source>
        <dbReference type="Google" id="ProtNLM"/>
    </source>
</evidence>
<reference evidence="3 4" key="1">
    <citation type="submission" date="2015-01" db="EMBL/GenBank/DDBJ databases">
        <title>Genome of Sphingomonas taxi strain 30a.</title>
        <authorList>
            <person name="Eevers N."/>
            <person name="Van Hamme J."/>
            <person name="Bottos E."/>
            <person name="Weyens N."/>
            <person name="Vangronsveld J."/>
        </authorList>
    </citation>
    <scope>NUCLEOTIDE SEQUENCE [LARGE SCALE GENOMIC DNA]</scope>
    <source>
        <strain evidence="3 4">30a</strain>
    </source>
</reference>
<proteinExistence type="predicted"/>
<accession>A0A0D1K7Q9</accession>
<evidence type="ECO:0000256" key="1">
    <source>
        <dbReference type="SAM" id="MobiDB-lite"/>
    </source>
</evidence>
<dbReference type="Proteomes" id="UP000033203">
    <property type="component" value="Unassembled WGS sequence"/>
</dbReference>
<sequence>MKTIHFLSLCASTALIAPTPALAQAADGVGAPQTSQPLARVPDADPVAPDAPADTRSSRENPAISYALQVEGSIAVNPANPANGVNFGQEFADRANRPLLNQVLGTIARPVAGGPRVDVGFNLQGLFGTDARYSPTIGLFDRTFTGRYQFILTQANVVVHTPVLTPGGVDFKLGLSPGLMGYEGLDPSTRPFYTLSYVTNYLLAFQTVGAIATVHVSPQLDVIAGIDAGNEVLPGRSDNNGAAAGYLGVSLSHLAGDRLTVLAMTRFGPENSRLALPNANRAMRWWNDVTATYKIDDRTTVAGEANYLRDDGLNAEAYGATAYVLHTINPQWSANLRLDALRDPQGAFVVTYGSDTAFADAIRGVPALIYTAPPTTYGAVTAGVSYRPAALNSRRVAVTVRPEIRYDRSLNGTRPYDGGTRRGQWLASADLIVGF</sequence>
<evidence type="ECO:0000256" key="2">
    <source>
        <dbReference type="SAM" id="SignalP"/>
    </source>
</evidence>
<evidence type="ECO:0000313" key="4">
    <source>
        <dbReference type="Proteomes" id="UP000033203"/>
    </source>
</evidence>
<protein>
    <recommendedName>
        <fullName evidence="5">Porin</fullName>
    </recommendedName>
</protein>
<feature type="compositionally biased region" description="Low complexity" evidence="1">
    <location>
        <begin position="44"/>
        <end position="54"/>
    </location>
</feature>
<comment type="caution">
    <text evidence="3">The sequence shown here is derived from an EMBL/GenBank/DDBJ whole genome shotgun (WGS) entry which is preliminary data.</text>
</comment>
<dbReference type="EMBL" id="JXTP01000016">
    <property type="protein sequence ID" value="KIU29603.1"/>
    <property type="molecule type" value="Genomic_DNA"/>
</dbReference>
<organism evidence="3 4">
    <name type="scientific">Sphingomonas melonis</name>
    <dbReference type="NCBI Taxonomy" id="152682"/>
    <lineage>
        <taxon>Bacteria</taxon>
        <taxon>Pseudomonadati</taxon>
        <taxon>Pseudomonadota</taxon>
        <taxon>Alphaproteobacteria</taxon>
        <taxon>Sphingomonadales</taxon>
        <taxon>Sphingomonadaceae</taxon>
        <taxon>Sphingomonas</taxon>
    </lineage>
</organism>
<dbReference type="Pfam" id="PF07642">
    <property type="entry name" value="BBP2"/>
    <property type="match status" value="1"/>
</dbReference>
<feature type="chain" id="PRO_5002242428" description="Porin" evidence="2">
    <location>
        <begin position="24"/>
        <end position="435"/>
    </location>
</feature>
<dbReference type="PATRIC" id="fig|1549858.7.peg.817"/>
<evidence type="ECO:0000313" key="3">
    <source>
        <dbReference type="EMBL" id="KIU29603.1"/>
    </source>
</evidence>
<dbReference type="AlphaFoldDB" id="A0A0D1K7Q9"/>